<dbReference type="InterPro" id="IPR029046">
    <property type="entry name" value="LolA/LolB/LppX"/>
</dbReference>
<dbReference type="KEGG" id="dtx:ATSB10_15230"/>
<evidence type="ECO:0000256" key="4">
    <source>
        <dbReference type="ARBA" id="ARBA00022927"/>
    </source>
</evidence>
<dbReference type="RefSeq" id="WP_063671718.1">
    <property type="nucleotide sequence ID" value="NZ_CP014841.1"/>
</dbReference>
<dbReference type="InterPro" id="IPR004564">
    <property type="entry name" value="OM_lipoprot_carrier_LolA-like"/>
</dbReference>
<dbReference type="AlphaFoldDB" id="A0A160N0T4"/>
<evidence type="ECO:0000313" key="5">
    <source>
        <dbReference type="EMBL" id="AND68977.1"/>
    </source>
</evidence>
<dbReference type="EMBL" id="CP014841">
    <property type="protein sequence ID" value="AND68977.1"/>
    <property type="molecule type" value="Genomic_DNA"/>
</dbReference>
<evidence type="ECO:0000256" key="3">
    <source>
        <dbReference type="ARBA" id="ARBA00022729"/>
    </source>
</evidence>
<protein>
    <recommendedName>
        <fullName evidence="7">Outer membrane lipoprotein carrier protein LolA</fullName>
    </recommendedName>
</protein>
<dbReference type="OrthoDB" id="5700849at2"/>
<dbReference type="PATRIC" id="fig|445710.3.peg.1520"/>
<comment type="subunit">
    <text evidence="1">Monomer.</text>
</comment>
<organism evidence="5 6">
    <name type="scientific">Dyella thiooxydans</name>
    <dbReference type="NCBI Taxonomy" id="445710"/>
    <lineage>
        <taxon>Bacteria</taxon>
        <taxon>Pseudomonadati</taxon>
        <taxon>Pseudomonadota</taxon>
        <taxon>Gammaproteobacteria</taxon>
        <taxon>Lysobacterales</taxon>
        <taxon>Rhodanobacteraceae</taxon>
        <taxon>Dyella</taxon>
    </lineage>
</organism>
<keyword evidence="3" id="KW-0732">Signal</keyword>
<dbReference type="Gene3D" id="2.50.20.10">
    <property type="entry name" value="Lipoprotein localisation LolA/LolB/LppX"/>
    <property type="match status" value="1"/>
</dbReference>
<evidence type="ECO:0000256" key="2">
    <source>
        <dbReference type="ARBA" id="ARBA00022448"/>
    </source>
</evidence>
<name>A0A160N0T4_9GAMM</name>
<dbReference type="Proteomes" id="UP000077255">
    <property type="component" value="Chromosome"/>
</dbReference>
<reference evidence="5 6" key="1">
    <citation type="submission" date="2016-02" db="EMBL/GenBank/DDBJ databases">
        <title>Complete genome sequencing and analysis of ATSB10, Dyella thiooxydans isolated from rhizosphere soil of sunflower (Helianthus annuus L.).</title>
        <authorList>
            <person name="Lee Y."/>
            <person name="Hwangbo K."/>
            <person name="Chung H."/>
            <person name="Yoo J."/>
            <person name="Kim K.Y."/>
            <person name="Sa T.M."/>
            <person name="Um Y."/>
            <person name="Madhaiyan M."/>
        </authorList>
    </citation>
    <scope>NUCLEOTIDE SEQUENCE [LARGE SCALE GENOMIC DNA]</scope>
    <source>
        <strain evidence="5 6">ATSB10</strain>
    </source>
</reference>
<dbReference type="GO" id="GO:0015031">
    <property type="term" value="P:protein transport"/>
    <property type="evidence" value="ECO:0007669"/>
    <property type="project" value="UniProtKB-KW"/>
</dbReference>
<gene>
    <name evidence="5" type="ORF">ATSB10_15230</name>
</gene>
<evidence type="ECO:0000313" key="6">
    <source>
        <dbReference type="Proteomes" id="UP000077255"/>
    </source>
</evidence>
<evidence type="ECO:0000256" key="1">
    <source>
        <dbReference type="ARBA" id="ARBA00011245"/>
    </source>
</evidence>
<dbReference type="SUPFAM" id="SSF89392">
    <property type="entry name" value="Prokaryotic lipoproteins and lipoprotein localization factors"/>
    <property type="match status" value="1"/>
</dbReference>
<keyword evidence="4" id="KW-0653">Protein transport</keyword>
<keyword evidence="6" id="KW-1185">Reference proteome</keyword>
<evidence type="ECO:0008006" key="7">
    <source>
        <dbReference type="Google" id="ProtNLM"/>
    </source>
</evidence>
<dbReference type="Pfam" id="PF19574">
    <property type="entry name" value="LolA_3"/>
    <property type="match status" value="1"/>
</dbReference>
<dbReference type="CDD" id="cd16325">
    <property type="entry name" value="LolA"/>
    <property type="match status" value="1"/>
</dbReference>
<accession>A0A160N0T4</accession>
<proteinExistence type="predicted"/>
<keyword evidence="2" id="KW-0813">Transport</keyword>
<dbReference type="STRING" id="445710.ATSB10_15230"/>
<sequence length="209" mass="22524">MRHLIAVLFALGVLLGTPDTGLCATGTPAPLLQQVLGELARHEAVRADFVQTRSNPALARPQESHGQLLFVLGHGMLWQSLAPVAETLAFTGRQAARIDPQGRAYPLRNARGVAQISGMLQAMLGGHSDEVSRQFTITASGTPASWTLQLVPRQERVAQVLERVELSGDDFLQGIRIVMHDGGDTDIRFSHNRDAGALSALEKRVLGLP</sequence>